<dbReference type="PROSITE" id="PS00622">
    <property type="entry name" value="HTH_LUXR_1"/>
    <property type="match status" value="1"/>
</dbReference>
<evidence type="ECO:0000256" key="4">
    <source>
        <dbReference type="ARBA" id="ARBA00023125"/>
    </source>
</evidence>
<keyword evidence="5" id="KW-0804">Transcription</keyword>
<dbReference type="PANTHER" id="PTHR43214:SF3">
    <property type="entry name" value="RESPONSE REGULATOR UVRY"/>
    <property type="match status" value="1"/>
</dbReference>
<evidence type="ECO:0000256" key="6">
    <source>
        <dbReference type="PROSITE-ProRule" id="PRU00169"/>
    </source>
</evidence>
<keyword evidence="2" id="KW-0902">Two-component regulatory system</keyword>
<dbReference type="PROSITE" id="PS50043">
    <property type="entry name" value="HTH_LUXR_2"/>
    <property type="match status" value="1"/>
</dbReference>
<dbReference type="EMBL" id="JBHSUS010000001">
    <property type="protein sequence ID" value="MFC6440071.1"/>
    <property type="molecule type" value="Genomic_DNA"/>
</dbReference>
<gene>
    <name evidence="9" type="primary">uvrY</name>
    <name evidence="9" type="ORF">ACFP85_07915</name>
</gene>
<feature type="domain" description="HTH luxR-type" evidence="7">
    <location>
        <begin position="142"/>
        <end position="207"/>
    </location>
</feature>
<evidence type="ECO:0000256" key="3">
    <source>
        <dbReference type="ARBA" id="ARBA00023015"/>
    </source>
</evidence>
<evidence type="ECO:0000313" key="10">
    <source>
        <dbReference type="Proteomes" id="UP001596364"/>
    </source>
</evidence>
<dbReference type="CDD" id="cd17535">
    <property type="entry name" value="REC_NarL-like"/>
    <property type="match status" value="1"/>
</dbReference>
<sequence length="214" mass="23644">MIKILLVDDHDLIRTGLRRILDDVRGFKVVGEAGNGEDAIRLVRQLEPDVVLMDMNMPGMGGMEATKKILRINDGCKVIVISVLKENPYPAKVMQLGAHGYLTKDAGADEMIRAIHQVVSGQKYIDGGLAQQIALGKLDLSTPDPFEALSERELQIMTMISKGQKVPDIASQLNLSAKTVLTYKYRAFEKLGVEGEVELVHLVLRHKLINSETL</sequence>
<evidence type="ECO:0000313" key="9">
    <source>
        <dbReference type="EMBL" id="MFC6440071.1"/>
    </source>
</evidence>
<protein>
    <submittedName>
        <fullName evidence="9">UvrY/SirA/GacA family response regulator transcription factor</fullName>
    </submittedName>
</protein>
<dbReference type="SMART" id="SM00421">
    <property type="entry name" value="HTH_LUXR"/>
    <property type="match status" value="1"/>
</dbReference>
<reference evidence="10" key="1">
    <citation type="journal article" date="2019" name="Int. J. Syst. Evol. Microbiol.">
        <title>The Global Catalogue of Microorganisms (GCM) 10K type strain sequencing project: providing services to taxonomists for standard genome sequencing and annotation.</title>
        <authorList>
            <consortium name="The Broad Institute Genomics Platform"/>
            <consortium name="The Broad Institute Genome Sequencing Center for Infectious Disease"/>
            <person name="Wu L."/>
            <person name="Ma J."/>
        </authorList>
    </citation>
    <scope>NUCLEOTIDE SEQUENCE [LARGE SCALE GENOMIC DNA]</scope>
    <source>
        <strain evidence="10">CGMCC 1.16031</strain>
    </source>
</reference>
<dbReference type="InterPro" id="IPR000792">
    <property type="entry name" value="Tscrpt_reg_LuxR_C"/>
</dbReference>
<name>A0ABW1XIM6_9ALTE</name>
<evidence type="ECO:0000259" key="7">
    <source>
        <dbReference type="PROSITE" id="PS50043"/>
    </source>
</evidence>
<evidence type="ECO:0000256" key="2">
    <source>
        <dbReference type="ARBA" id="ARBA00023012"/>
    </source>
</evidence>
<feature type="domain" description="Response regulatory" evidence="8">
    <location>
        <begin position="3"/>
        <end position="119"/>
    </location>
</feature>
<dbReference type="Proteomes" id="UP001596364">
    <property type="component" value="Unassembled WGS sequence"/>
</dbReference>
<dbReference type="InterPro" id="IPR016032">
    <property type="entry name" value="Sig_transdc_resp-reg_C-effctor"/>
</dbReference>
<dbReference type="NCBIfam" id="NF007018">
    <property type="entry name" value="PRK09483.1"/>
    <property type="match status" value="1"/>
</dbReference>
<dbReference type="PANTHER" id="PTHR43214">
    <property type="entry name" value="TWO-COMPONENT RESPONSE REGULATOR"/>
    <property type="match status" value="1"/>
</dbReference>
<keyword evidence="1 6" id="KW-0597">Phosphoprotein</keyword>
<keyword evidence="4" id="KW-0238">DNA-binding</keyword>
<accession>A0ABW1XIM6</accession>
<dbReference type="InterPro" id="IPR001789">
    <property type="entry name" value="Sig_transdc_resp-reg_receiver"/>
</dbReference>
<organism evidence="9 10">
    <name type="scientific">Pseudobowmanella zhangzhouensis</name>
    <dbReference type="NCBI Taxonomy" id="1537679"/>
    <lineage>
        <taxon>Bacteria</taxon>
        <taxon>Pseudomonadati</taxon>
        <taxon>Pseudomonadota</taxon>
        <taxon>Gammaproteobacteria</taxon>
        <taxon>Alteromonadales</taxon>
        <taxon>Alteromonadaceae</taxon>
    </lineage>
</organism>
<proteinExistence type="predicted"/>
<dbReference type="SUPFAM" id="SSF52172">
    <property type="entry name" value="CheY-like"/>
    <property type="match status" value="1"/>
</dbReference>
<evidence type="ECO:0000259" key="8">
    <source>
        <dbReference type="PROSITE" id="PS50110"/>
    </source>
</evidence>
<evidence type="ECO:0000256" key="1">
    <source>
        <dbReference type="ARBA" id="ARBA00022553"/>
    </source>
</evidence>
<dbReference type="InterPro" id="IPR011006">
    <property type="entry name" value="CheY-like_superfamily"/>
</dbReference>
<dbReference type="CDD" id="cd06170">
    <property type="entry name" value="LuxR_C_like"/>
    <property type="match status" value="1"/>
</dbReference>
<dbReference type="InterPro" id="IPR058245">
    <property type="entry name" value="NreC/VraR/RcsB-like_REC"/>
</dbReference>
<dbReference type="Pfam" id="PF00196">
    <property type="entry name" value="GerE"/>
    <property type="match status" value="1"/>
</dbReference>
<feature type="modified residue" description="4-aspartylphosphate" evidence="6">
    <location>
        <position position="54"/>
    </location>
</feature>
<dbReference type="SUPFAM" id="SSF46894">
    <property type="entry name" value="C-terminal effector domain of the bipartite response regulators"/>
    <property type="match status" value="1"/>
</dbReference>
<dbReference type="PRINTS" id="PR00038">
    <property type="entry name" value="HTHLUXR"/>
</dbReference>
<dbReference type="SMART" id="SM00448">
    <property type="entry name" value="REC"/>
    <property type="match status" value="1"/>
</dbReference>
<evidence type="ECO:0000256" key="5">
    <source>
        <dbReference type="ARBA" id="ARBA00023163"/>
    </source>
</evidence>
<dbReference type="Pfam" id="PF00072">
    <property type="entry name" value="Response_reg"/>
    <property type="match status" value="1"/>
</dbReference>
<keyword evidence="3" id="KW-0805">Transcription regulation</keyword>
<dbReference type="PROSITE" id="PS50110">
    <property type="entry name" value="RESPONSE_REGULATORY"/>
    <property type="match status" value="1"/>
</dbReference>
<dbReference type="RefSeq" id="WP_131256958.1">
    <property type="nucleotide sequence ID" value="NZ_JBHSUS010000001.1"/>
</dbReference>
<keyword evidence="10" id="KW-1185">Reference proteome</keyword>
<comment type="caution">
    <text evidence="9">The sequence shown here is derived from an EMBL/GenBank/DDBJ whole genome shotgun (WGS) entry which is preliminary data.</text>
</comment>
<dbReference type="Gene3D" id="3.40.50.2300">
    <property type="match status" value="1"/>
</dbReference>
<dbReference type="InterPro" id="IPR039420">
    <property type="entry name" value="WalR-like"/>
</dbReference>